<name>A0ABN2Z0Z0_9ACTN</name>
<gene>
    <name evidence="1" type="ORF">GCM10009760_13250</name>
</gene>
<reference evidence="1 2" key="1">
    <citation type="journal article" date="2019" name="Int. J. Syst. Evol. Microbiol.">
        <title>The Global Catalogue of Microorganisms (GCM) 10K type strain sequencing project: providing services to taxonomists for standard genome sequencing and annotation.</title>
        <authorList>
            <consortium name="The Broad Institute Genomics Platform"/>
            <consortium name="The Broad Institute Genome Sequencing Center for Infectious Disease"/>
            <person name="Wu L."/>
            <person name="Ma J."/>
        </authorList>
    </citation>
    <scope>NUCLEOTIDE SEQUENCE [LARGE SCALE GENOMIC DNA]</scope>
    <source>
        <strain evidence="1 2">JCM 14560</strain>
    </source>
</reference>
<accession>A0ABN2Z0Z0</accession>
<organism evidence="1 2">
    <name type="scientific">Kitasatospora kazusensis</name>
    <dbReference type="NCBI Taxonomy" id="407974"/>
    <lineage>
        <taxon>Bacteria</taxon>
        <taxon>Bacillati</taxon>
        <taxon>Actinomycetota</taxon>
        <taxon>Actinomycetes</taxon>
        <taxon>Kitasatosporales</taxon>
        <taxon>Streptomycetaceae</taxon>
        <taxon>Kitasatospora</taxon>
    </lineage>
</organism>
<comment type="caution">
    <text evidence="1">The sequence shown here is derived from an EMBL/GenBank/DDBJ whole genome shotgun (WGS) entry which is preliminary data.</text>
</comment>
<proteinExistence type="predicted"/>
<evidence type="ECO:0000313" key="2">
    <source>
        <dbReference type="Proteomes" id="UP001422759"/>
    </source>
</evidence>
<sequence>MGWRTQVVLRSGVAVVECGRRRVLAGGPGGPYPVRRVGRRFGAVAAMGMSEGGHGGAPWLPGLVGGGAQGSHGPVSGSEGFY</sequence>
<keyword evidence="2" id="KW-1185">Reference proteome</keyword>
<evidence type="ECO:0000313" key="1">
    <source>
        <dbReference type="EMBL" id="GAA2135099.1"/>
    </source>
</evidence>
<dbReference type="EMBL" id="BAAANT010000005">
    <property type="protein sequence ID" value="GAA2135099.1"/>
    <property type="molecule type" value="Genomic_DNA"/>
</dbReference>
<dbReference type="Proteomes" id="UP001422759">
    <property type="component" value="Unassembled WGS sequence"/>
</dbReference>
<protein>
    <submittedName>
        <fullName evidence="1">Uncharacterized protein</fullName>
    </submittedName>
</protein>